<reference evidence="11 15" key="3">
    <citation type="submission" date="2019-11" db="EMBL/GenBank/DDBJ databases">
        <title>Green- and brown-colored morphotypes of Chlorobia in the stratified aquatic ecosystems of Kandalaksha Gulf (White Sea): A model for study of the accessory genome evolution.</title>
        <authorList>
            <person name="Grouzdev D.S."/>
        </authorList>
    </citation>
    <scope>NUCLEOTIDE SEQUENCE [LARGE SCALE GENOMIC DNA]</scope>
    <source>
        <strain evidence="11 15">ZM</strain>
    </source>
</reference>
<gene>
    <name evidence="8 12" type="primary">corA</name>
    <name evidence="12" type="ORF">EKD02_03900</name>
    <name evidence="10" type="ORF">FP507_07880</name>
    <name evidence="11" type="ORF">GJ685_02495</name>
</gene>
<dbReference type="EMBL" id="RXYK01000004">
    <property type="protein sequence ID" value="RTY38825.1"/>
    <property type="molecule type" value="Genomic_DNA"/>
</dbReference>
<reference evidence="12 13" key="1">
    <citation type="submission" date="2018-12" db="EMBL/GenBank/DDBJ databases">
        <authorList>
            <person name="Lunina O.N."/>
            <person name="Grouzdev D.S."/>
            <person name="Gorlenko V.M."/>
            <person name="Savvichev A.S."/>
        </authorList>
    </citation>
    <scope>NUCLEOTIDE SEQUENCE [LARGE SCALE GENOMIC DNA]</scope>
    <source>
        <strain evidence="12 13">BrKhr-17</strain>
    </source>
</reference>
<dbReference type="GO" id="GO:0000287">
    <property type="term" value="F:magnesium ion binding"/>
    <property type="evidence" value="ECO:0007669"/>
    <property type="project" value="TreeGrafter"/>
</dbReference>
<dbReference type="SUPFAM" id="SSF143865">
    <property type="entry name" value="CorA soluble domain-like"/>
    <property type="match status" value="1"/>
</dbReference>
<dbReference type="Gene3D" id="1.20.58.340">
    <property type="entry name" value="Magnesium transport protein CorA, transmembrane region"/>
    <property type="match status" value="2"/>
</dbReference>
<keyword evidence="4 8" id="KW-1003">Cell membrane</keyword>
<feature type="transmembrane region" description="Helical" evidence="8">
    <location>
        <begin position="349"/>
        <end position="369"/>
    </location>
</feature>
<dbReference type="Proteomes" id="UP000279908">
    <property type="component" value="Unassembled WGS sequence"/>
</dbReference>
<dbReference type="GO" id="GO:0015087">
    <property type="term" value="F:cobalt ion transmembrane transporter activity"/>
    <property type="evidence" value="ECO:0007669"/>
    <property type="project" value="UniProtKB-UniRule"/>
</dbReference>
<dbReference type="PANTHER" id="PTHR46494">
    <property type="entry name" value="CORA FAMILY METAL ION TRANSPORTER (EUROFUNG)"/>
    <property type="match status" value="1"/>
</dbReference>
<feature type="region of interest" description="Disordered" evidence="9">
    <location>
        <begin position="1"/>
        <end position="25"/>
    </location>
</feature>
<protein>
    <recommendedName>
        <fullName evidence="8">Magnesium transport protein CorA</fullName>
    </recommendedName>
</protein>
<comment type="similarity">
    <text evidence="2 8">Belongs to the CorA metal ion transporter (MIT) (TC 1.A.35) family.</text>
</comment>
<keyword evidence="7 8" id="KW-0472">Membrane</keyword>
<evidence type="ECO:0000313" key="15">
    <source>
        <dbReference type="Proteomes" id="UP000489351"/>
    </source>
</evidence>
<evidence type="ECO:0000313" key="11">
    <source>
        <dbReference type="EMBL" id="MWV53932.1"/>
    </source>
</evidence>
<dbReference type="RefSeq" id="WP_126342148.1">
    <property type="nucleotide sequence ID" value="NZ_RXYJ01000005.1"/>
</dbReference>
<comment type="function">
    <text evidence="8">Mediates influx of magnesium ions.</text>
</comment>
<keyword evidence="6 8" id="KW-1133">Transmembrane helix</keyword>
<sequence length="375" mass="42594">MKKSKKSIREIRSGGAVKRPMKKSMKDMAGTVGKAPGTLFHTGGQKTVSPVITLFSYDAASVEHRTLKTLEECRPFMGGERVLWLNIDGLHKLKLIEAAGVMFNLHPLTLEDILHTGLRPKIEDFGSYLFVVVKTLELDPESGEVGEEQLSLVIGKGFVLSFREKPGPLFNPVIARLDNPGTNVRQRGADYLSYVLTDSVVDSYFTILEQFESRIEALDEELTDSVARDALPAMYLLKKELIMLRKSVWPLREIINSIGRSRYQVIDDEETRPFFRDIYDNIVLVIETVETYRDIVIGMYDTWLALANNRMNDIMKVLTIIATVFMPLSFIAGVYGMNFHYMPELESPFGYYAVLGVMGSIFVGMILFFRTRKWF</sequence>
<evidence type="ECO:0000313" key="12">
    <source>
        <dbReference type="EMBL" id="RTY38825.1"/>
    </source>
</evidence>
<evidence type="ECO:0000256" key="6">
    <source>
        <dbReference type="ARBA" id="ARBA00022989"/>
    </source>
</evidence>
<dbReference type="Proteomes" id="UP000327458">
    <property type="component" value="Unassembled WGS sequence"/>
</dbReference>
<evidence type="ECO:0000256" key="4">
    <source>
        <dbReference type="ARBA" id="ARBA00022475"/>
    </source>
</evidence>
<dbReference type="Proteomes" id="UP000489351">
    <property type="component" value="Unassembled WGS sequence"/>
</dbReference>
<feature type="transmembrane region" description="Helical" evidence="8">
    <location>
        <begin position="317"/>
        <end position="337"/>
    </location>
</feature>
<dbReference type="InterPro" id="IPR002523">
    <property type="entry name" value="MgTranspt_CorA/ZnTranspt_ZntB"/>
</dbReference>
<keyword evidence="8" id="KW-0406">Ion transport</keyword>
<comment type="subcellular location">
    <subcellularLocation>
        <location evidence="1">Cell membrane</location>
        <topology evidence="1">Multi-pass membrane protein</topology>
    </subcellularLocation>
    <subcellularLocation>
        <location evidence="8">Membrane</location>
        <topology evidence="8">Multi-pass membrane protein</topology>
    </subcellularLocation>
</comment>
<dbReference type="Pfam" id="PF01544">
    <property type="entry name" value="CorA"/>
    <property type="match status" value="1"/>
</dbReference>
<reference evidence="10 14" key="2">
    <citation type="submission" date="2019-07" db="EMBL/GenBank/DDBJ databases">
        <title>Draft genome Sequence of Chlorobium phaeovibrioides sp. strain PhvTcv-s14, from the Phylum Chlorobi.</title>
        <authorList>
            <person name="Babenko V."/>
            <person name="Boldyreva D."/>
            <person name="Kanygina A."/>
            <person name="Selezneva O."/>
            <person name="Akopiyan T."/>
            <person name="Lunina O."/>
        </authorList>
    </citation>
    <scope>NUCLEOTIDE SEQUENCE [LARGE SCALE GENOMIC DNA]</scope>
    <source>
        <strain evidence="10 14">GrTcv12</strain>
    </source>
</reference>
<evidence type="ECO:0000256" key="2">
    <source>
        <dbReference type="ARBA" id="ARBA00009765"/>
    </source>
</evidence>
<name>A0A432AVC2_CHLPH</name>
<keyword evidence="8" id="KW-0460">Magnesium</keyword>
<dbReference type="PANTHER" id="PTHR46494:SF1">
    <property type="entry name" value="CORA FAMILY METAL ION TRANSPORTER (EUROFUNG)"/>
    <property type="match status" value="1"/>
</dbReference>
<dbReference type="InterPro" id="IPR045863">
    <property type="entry name" value="CorA_TM1_TM2"/>
</dbReference>
<dbReference type="GO" id="GO:0050897">
    <property type="term" value="F:cobalt ion binding"/>
    <property type="evidence" value="ECO:0007669"/>
    <property type="project" value="TreeGrafter"/>
</dbReference>
<evidence type="ECO:0000256" key="1">
    <source>
        <dbReference type="ARBA" id="ARBA00004651"/>
    </source>
</evidence>
<evidence type="ECO:0000313" key="14">
    <source>
        <dbReference type="Proteomes" id="UP000327458"/>
    </source>
</evidence>
<evidence type="ECO:0000256" key="7">
    <source>
        <dbReference type="ARBA" id="ARBA00023136"/>
    </source>
</evidence>
<accession>A0A432AVC2</accession>
<dbReference type="CDD" id="cd12828">
    <property type="entry name" value="TmCorA-like_1"/>
    <property type="match status" value="1"/>
</dbReference>
<keyword evidence="15" id="KW-1185">Reference proteome</keyword>
<dbReference type="Gene3D" id="3.30.460.20">
    <property type="entry name" value="CorA soluble domain-like"/>
    <property type="match status" value="1"/>
</dbReference>
<dbReference type="FunFam" id="1.20.58.340:FF:000012">
    <property type="entry name" value="Magnesium transport protein CorA"/>
    <property type="match status" value="1"/>
</dbReference>
<evidence type="ECO:0000256" key="5">
    <source>
        <dbReference type="ARBA" id="ARBA00022692"/>
    </source>
</evidence>
<evidence type="ECO:0000313" key="10">
    <source>
        <dbReference type="EMBL" id="KAA6232974.1"/>
    </source>
</evidence>
<evidence type="ECO:0000256" key="9">
    <source>
        <dbReference type="SAM" id="MobiDB-lite"/>
    </source>
</evidence>
<dbReference type="InterPro" id="IPR045861">
    <property type="entry name" value="CorA_cytoplasmic_dom"/>
</dbReference>
<keyword evidence="3 8" id="KW-0813">Transport</keyword>
<dbReference type="GO" id="GO:0015095">
    <property type="term" value="F:magnesium ion transmembrane transporter activity"/>
    <property type="evidence" value="ECO:0007669"/>
    <property type="project" value="UniProtKB-UniRule"/>
</dbReference>
<proteinExistence type="inferred from homology"/>
<dbReference type="AlphaFoldDB" id="A0A432AVC2"/>
<dbReference type="NCBIfam" id="TIGR00383">
    <property type="entry name" value="corA"/>
    <property type="match status" value="1"/>
</dbReference>
<evidence type="ECO:0000256" key="3">
    <source>
        <dbReference type="ARBA" id="ARBA00022448"/>
    </source>
</evidence>
<comment type="caution">
    <text evidence="12">The sequence shown here is derived from an EMBL/GenBank/DDBJ whole genome shotgun (WGS) entry which is preliminary data.</text>
</comment>
<dbReference type="GO" id="GO:0005886">
    <property type="term" value="C:plasma membrane"/>
    <property type="evidence" value="ECO:0007669"/>
    <property type="project" value="UniProtKB-SubCell"/>
</dbReference>
<dbReference type="EMBL" id="WUBZ01000005">
    <property type="protein sequence ID" value="MWV53932.1"/>
    <property type="molecule type" value="Genomic_DNA"/>
</dbReference>
<evidence type="ECO:0000256" key="8">
    <source>
        <dbReference type="RuleBase" id="RU362010"/>
    </source>
</evidence>
<dbReference type="EMBL" id="VMRG01000001">
    <property type="protein sequence ID" value="KAA6232974.1"/>
    <property type="molecule type" value="Genomic_DNA"/>
</dbReference>
<evidence type="ECO:0000313" key="13">
    <source>
        <dbReference type="Proteomes" id="UP000279908"/>
    </source>
</evidence>
<dbReference type="SUPFAM" id="SSF144083">
    <property type="entry name" value="Magnesium transport protein CorA, transmembrane region"/>
    <property type="match status" value="1"/>
</dbReference>
<dbReference type="InterPro" id="IPR004488">
    <property type="entry name" value="Mg/Co-transport_prot_CorA"/>
</dbReference>
<keyword evidence="5 8" id="KW-0812">Transmembrane</keyword>
<organism evidence="12 13">
    <name type="scientific">Chlorobium phaeovibrioides</name>
    <dbReference type="NCBI Taxonomy" id="1094"/>
    <lineage>
        <taxon>Bacteria</taxon>
        <taxon>Pseudomonadati</taxon>
        <taxon>Chlorobiota</taxon>
        <taxon>Chlorobiia</taxon>
        <taxon>Chlorobiales</taxon>
        <taxon>Chlorobiaceae</taxon>
        <taxon>Chlorobium/Pelodictyon group</taxon>
        <taxon>Chlorobium</taxon>
    </lineage>
</organism>